<organism evidence="2 3">
    <name type="scientific">Zymoseptoria tritici ST99CH_1E4</name>
    <dbReference type="NCBI Taxonomy" id="1276532"/>
    <lineage>
        <taxon>Eukaryota</taxon>
        <taxon>Fungi</taxon>
        <taxon>Dikarya</taxon>
        <taxon>Ascomycota</taxon>
        <taxon>Pezizomycotina</taxon>
        <taxon>Dothideomycetes</taxon>
        <taxon>Dothideomycetidae</taxon>
        <taxon>Mycosphaerellales</taxon>
        <taxon>Mycosphaerellaceae</taxon>
        <taxon>Zymoseptoria</taxon>
    </lineage>
</organism>
<sequence>MRDSYPSESEDPWSTDSDSDSIHSDRTPNFSKHRNSAGRHHDLPPRHRGRHGNSSRRHGRNSSSTSSGNSRSSTLVKAAITLVGKSILKAIKNNLEQRRQSGGRSIYTASDRFKDLHDAPSSPSSPSRDRSPHPRSKTPPPTHPTITSLRNISKTLHRSLASLSSKADALHHNLSTSQHGPTSPSTSLELEGAELLAHCNSLRSRVEEFVEDVEELLTKDEEGRRKGTVSKGLRELWKDADGLRGRIDGFVKAQRRRLGREMFY</sequence>
<evidence type="ECO:0000313" key="3">
    <source>
        <dbReference type="Proteomes" id="UP000245764"/>
    </source>
</evidence>
<dbReference type="Proteomes" id="UP000245764">
    <property type="component" value="Chromosome 3"/>
</dbReference>
<protein>
    <submittedName>
        <fullName evidence="2">Uncharacterized protein</fullName>
    </submittedName>
</protein>
<evidence type="ECO:0000256" key="1">
    <source>
        <dbReference type="SAM" id="MobiDB-lite"/>
    </source>
</evidence>
<reference evidence="3" key="1">
    <citation type="submission" date="2017-05" db="EMBL/GenBank/DDBJ databases">
        <authorList>
            <person name="Song R."/>
            <person name="Chenine A.L."/>
            <person name="Ruprecht R.M."/>
        </authorList>
    </citation>
    <scope>NUCLEOTIDE SEQUENCE [LARGE SCALE GENOMIC DNA]</scope>
</reference>
<dbReference type="AlphaFoldDB" id="A0A2H1G6S8"/>
<proteinExistence type="predicted"/>
<feature type="compositionally biased region" description="Acidic residues" evidence="1">
    <location>
        <begin position="8"/>
        <end position="19"/>
    </location>
</feature>
<name>A0A2H1G6S8_ZYMTR</name>
<dbReference type="EMBL" id="LT854255">
    <property type="protein sequence ID" value="SMR49282.1"/>
    <property type="molecule type" value="Genomic_DNA"/>
</dbReference>
<feature type="compositionally biased region" description="Low complexity" evidence="1">
    <location>
        <begin position="61"/>
        <end position="74"/>
    </location>
</feature>
<feature type="compositionally biased region" description="Basic residues" evidence="1">
    <location>
        <begin position="46"/>
        <end position="60"/>
    </location>
</feature>
<gene>
    <name evidence="2" type="ORF">ZT1E4_G4674</name>
</gene>
<feature type="region of interest" description="Disordered" evidence="1">
    <location>
        <begin position="99"/>
        <end position="148"/>
    </location>
</feature>
<accession>A0A2H1G6S8</accession>
<feature type="region of interest" description="Disordered" evidence="1">
    <location>
        <begin position="1"/>
        <end position="74"/>
    </location>
</feature>
<evidence type="ECO:0000313" key="2">
    <source>
        <dbReference type="EMBL" id="SMR49282.1"/>
    </source>
</evidence>